<evidence type="ECO:0000313" key="2">
    <source>
        <dbReference type="Proteomes" id="UP000005237"/>
    </source>
</evidence>
<keyword evidence="2" id="KW-1185">Reference proteome</keyword>
<dbReference type="Proteomes" id="UP000005237">
    <property type="component" value="Unassembled WGS sequence"/>
</dbReference>
<accession>A0A8R1I9I5</accession>
<organism evidence="1 2">
    <name type="scientific">Caenorhabditis japonica</name>
    <dbReference type="NCBI Taxonomy" id="281687"/>
    <lineage>
        <taxon>Eukaryota</taxon>
        <taxon>Metazoa</taxon>
        <taxon>Ecdysozoa</taxon>
        <taxon>Nematoda</taxon>
        <taxon>Chromadorea</taxon>
        <taxon>Rhabditida</taxon>
        <taxon>Rhabditina</taxon>
        <taxon>Rhabditomorpha</taxon>
        <taxon>Rhabditoidea</taxon>
        <taxon>Rhabditidae</taxon>
        <taxon>Peloderinae</taxon>
        <taxon>Caenorhabditis</taxon>
    </lineage>
</organism>
<reference evidence="2" key="1">
    <citation type="submission" date="2010-08" db="EMBL/GenBank/DDBJ databases">
        <authorList>
            <consortium name="Caenorhabditis japonica Sequencing Consortium"/>
            <person name="Wilson R.K."/>
        </authorList>
    </citation>
    <scope>NUCLEOTIDE SEQUENCE [LARGE SCALE GENOMIC DNA]</scope>
    <source>
        <strain evidence="2">DF5081</strain>
    </source>
</reference>
<evidence type="ECO:0000313" key="1">
    <source>
        <dbReference type="EnsemblMetazoa" id="CJA28146.1"/>
    </source>
</evidence>
<sequence length="100" mass="11627">MGAQEEEFRNYGPYSYKIHGQIYHATGPLHPPTGKALSYGQLYTMNTKQAAEERFSVAPNKNCDRLIMKSFNLIYFICYQIYIHDKEENRAELSGQIKMK</sequence>
<protein>
    <submittedName>
        <fullName evidence="1">Uncharacterized protein</fullName>
    </submittedName>
</protein>
<proteinExistence type="predicted"/>
<name>A0A8R1I9I5_CAEJA</name>
<reference evidence="1" key="2">
    <citation type="submission" date="2022-06" db="UniProtKB">
        <authorList>
            <consortium name="EnsemblMetazoa"/>
        </authorList>
    </citation>
    <scope>IDENTIFICATION</scope>
    <source>
        <strain evidence="1">DF5081</strain>
    </source>
</reference>
<dbReference type="EnsemblMetazoa" id="CJA28146.1">
    <property type="protein sequence ID" value="CJA28146.1"/>
    <property type="gene ID" value="WBGene00183720"/>
</dbReference>
<dbReference type="AlphaFoldDB" id="A0A8R1I9I5"/>